<keyword evidence="5" id="KW-1185">Reference proteome</keyword>
<dbReference type="Pfam" id="PF04542">
    <property type="entry name" value="Sigma70_r2"/>
    <property type="match status" value="1"/>
</dbReference>
<feature type="domain" description="DUF6596" evidence="3">
    <location>
        <begin position="184"/>
        <end position="295"/>
    </location>
</feature>
<dbReference type="InterPro" id="IPR036388">
    <property type="entry name" value="WH-like_DNA-bd_sf"/>
</dbReference>
<reference evidence="4" key="1">
    <citation type="submission" date="2013-04" db="EMBL/GenBank/DDBJ databases">
        <authorList>
            <person name="Harkins D.M."/>
            <person name="Durkin A.S."/>
            <person name="Selengut J.D."/>
            <person name="Sanka R."/>
            <person name="DePew J."/>
            <person name="Purushe J."/>
            <person name="Ahmed A."/>
            <person name="van der Linden H."/>
            <person name="Goris M.G.A."/>
            <person name="Hartskeerl R.A."/>
            <person name="Vinetz J.M."/>
            <person name="Sutton G.G."/>
            <person name="Nelson W.C."/>
            <person name="Fouts D.E."/>
        </authorList>
    </citation>
    <scope>NUCLEOTIDE SEQUENCE [LARGE SCALE GENOMIC DNA]</scope>
    <source>
        <strain evidence="4">BUT 6</strain>
    </source>
</reference>
<organism evidence="4 5">
    <name type="scientific">Leptospira fainei serovar Hurstbridge str. BUT 6</name>
    <dbReference type="NCBI Taxonomy" id="1193011"/>
    <lineage>
        <taxon>Bacteria</taxon>
        <taxon>Pseudomonadati</taxon>
        <taxon>Spirochaetota</taxon>
        <taxon>Spirochaetia</taxon>
        <taxon>Leptospirales</taxon>
        <taxon>Leptospiraceae</taxon>
        <taxon>Leptospira</taxon>
    </lineage>
</organism>
<dbReference type="SUPFAM" id="SSF48452">
    <property type="entry name" value="TPR-like"/>
    <property type="match status" value="1"/>
</dbReference>
<dbReference type="PANTHER" id="PTHR47756">
    <property type="entry name" value="BLL6612 PROTEIN-RELATED"/>
    <property type="match status" value="1"/>
</dbReference>
<dbReference type="InterPro" id="IPR013324">
    <property type="entry name" value="RNA_pol_sigma_r3/r4-like"/>
</dbReference>
<dbReference type="GO" id="GO:0016987">
    <property type="term" value="F:sigma factor activity"/>
    <property type="evidence" value="ECO:0007669"/>
    <property type="project" value="InterPro"/>
</dbReference>
<dbReference type="InterPro" id="IPR013249">
    <property type="entry name" value="RNA_pol_sigma70_r4_t2"/>
</dbReference>
<dbReference type="RefSeq" id="WP_016551342.1">
    <property type="nucleotide sequence ID" value="NZ_AKWZ02000011.1"/>
</dbReference>
<dbReference type="GO" id="GO:0003677">
    <property type="term" value="F:DNA binding"/>
    <property type="evidence" value="ECO:0007669"/>
    <property type="project" value="InterPro"/>
</dbReference>
<dbReference type="Pfam" id="PF08281">
    <property type="entry name" value="Sigma70_r4_2"/>
    <property type="match status" value="1"/>
</dbReference>
<dbReference type="STRING" id="1193011.LEP1GSC058_0921"/>
<evidence type="ECO:0000259" key="2">
    <source>
        <dbReference type="Pfam" id="PF08281"/>
    </source>
</evidence>
<dbReference type="Pfam" id="PF20239">
    <property type="entry name" value="DUF6596"/>
    <property type="match status" value="1"/>
</dbReference>
<name>S3VXB1_9LEPT</name>
<evidence type="ECO:0000313" key="5">
    <source>
        <dbReference type="Proteomes" id="UP000014540"/>
    </source>
</evidence>
<dbReference type="SUPFAM" id="SSF88946">
    <property type="entry name" value="Sigma2 domain of RNA polymerase sigma factors"/>
    <property type="match status" value="1"/>
</dbReference>
<dbReference type="InterPro" id="IPR014284">
    <property type="entry name" value="RNA_pol_sigma-70_dom"/>
</dbReference>
<sequence length="426" mass="48289">MSEFARQLLERVHKQEYGQILATLIGWLGDFELAEEALQDAFLAAVEHWERLGVPNKPGAWLTTTARRKAVDRIRRNRSYSIDPLSLEIMDSVQTLEVENVSDDSEIPDERLKLIFTCCHPALPIEHQIALTLHTLGGLTTAEIASAFLVPIATMAQRLVRAKRKIKDARIPYYVPPIHLLAERVDSVLAVLYLIFTEGYAATSGDSLIRQELCDEAIRLCRIIELLIRRKKVRTDVPDQQYAEVLGLLSLMLLTYSRRRARVGEDGELIVLSDQKRSLWEKAEIQEGLVLLDTALHLKHIGPYQLQAAINSIHASSPDAGSTNWRRISELYRQLLLFNDTAIVRLNCAVSISMAGDPAEGLLLLESLNEELDSFAPYHLARADMLTRMNDKKKAKEEYRLALNLTQNQVEREFIGRKIAEFSDLE</sequence>
<dbReference type="Proteomes" id="UP000014540">
    <property type="component" value="Unassembled WGS sequence"/>
</dbReference>
<dbReference type="EMBL" id="AKWZ02000011">
    <property type="protein sequence ID" value="EPG72777.1"/>
    <property type="molecule type" value="Genomic_DNA"/>
</dbReference>
<dbReference type="NCBIfam" id="TIGR02937">
    <property type="entry name" value="sigma70-ECF"/>
    <property type="match status" value="1"/>
</dbReference>
<dbReference type="GO" id="GO:0006352">
    <property type="term" value="P:DNA-templated transcription initiation"/>
    <property type="evidence" value="ECO:0007669"/>
    <property type="project" value="InterPro"/>
</dbReference>
<proteinExistence type="predicted"/>
<dbReference type="InterPro" id="IPR007627">
    <property type="entry name" value="RNA_pol_sigma70_r2"/>
</dbReference>
<dbReference type="InterPro" id="IPR011990">
    <property type="entry name" value="TPR-like_helical_dom_sf"/>
</dbReference>
<dbReference type="InterPro" id="IPR046531">
    <property type="entry name" value="DUF6596"/>
</dbReference>
<evidence type="ECO:0000259" key="1">
    <source>
        <dbReference type="Pfam" id="PF04542"/>
    </source>
</evidence>
<dbReference type="Gene3D" id="1.10.1740.10">
    <property type="match status" value="1"/>
</dbReference>
<dbReference type="InterPro" id="IPR013325">
    <property type="entry name" value="RNA_pol_sigma_r2"/>
</dbReference>
<dbReference type="AlphaFoldDB" id="S3VXB1"/>
<feature type="domain" description="RNA polymerase sigma-70 region 2" evidence="1">
    <location>
        <begin position="16"/>
        <end position="78"/>
    </location>
</feature>
<comment type="caution">
    <text evidence="4">The sequence shown here is derived from an EMBL/GenBank/DDBJ whole genome shotgun (WGS) entry which is preliminary data.</text>
</comment>
<evidence type="ECO:0000259" key="3">
    <source>
        <dbReference type="Pfam" id="PF20239"/>
    </source>
</evidence>
<feature type="domain" description="RNA polymerase sigma factor 70 region 4 type 2" evidence="2">
    <location>
        <begin position="115"/>
        <end position="166"/>
    </location>
</feature>
<gene>
    <name evidence="4" type="ORF">LEP1GSC058_0921</name>
</gene>
<dbReference type="SUPFAM" id="SSF88659">
    <property type="entry name" value="Sigma3 and sigma4 domains of RNA polymerase sigma factors"/>
    <property type="match status" value="1"/>
</dbReference>
<evidence type="ECO:0000313" key="4">
    <source>
        <dbReference type="EMBL" id="EPG72777.1"/>
    </source>
</evidence>
<protein>
    <submittedName>
        <fullName evidence="4">Sigma-70 region 2</fullName>
    </submittedName>
</protein>
<dbReference type="OrthoDB" id="9780299at2"/>
<dbReference type="Gene3D" id="1.10.10.10">
    <property type="entry name" value="Winged helix-like DNA-binding domain superfamily/Winged helix DNA-binding domain"/>
    <property type="match status" value="1"/>
</dbReference>
<dbReference type="PANTHER" id="PTHR47756:SF2">
    <property type="entry name" value="BLL6612 PROTEIN"/>
    <property type="match status" value="1"/>
</dbReference>
<accession>S3VXB1</accession>